<name>A0A7W7BSM2_9MICO</name>
<keyword evidence="2" id="KW-1185">Reference proteome</keyword>
<accession>A0A7W7BSM2</accession>
<comment type="caution">
    <text evidence="1">The sequence shown here is derived from an EMBL/GenBank/DDBJ whole genome shotgun (WGS) entry which is preliminary data.</text>
</comment>
<gene>
    <name evidence="1" type="ORF">BKA24_001642</name>
</gene>
<dbReference type="Proteomes" id="UP000573729">
    <property type="component" value="Unassembled WGS sequence"/>
</dbReference>
<reference evidence="1 2" key="1">
    <citation type="submission" date="2020-08" db="EMBL/GenBank/DDBJ databases">
        <title>Sequencing the genomes of 1000 actinobacteria strains.</title>
        <authorList>
            <person name="Klenk H.-P."/>
        </authorList>
    </citation>
    <scope>NUCLEOTIDE SEQUENCE [LARGE SCALE GENOMIC DNA]</scope>
    <source>
        <strain evidence="1 2">DSM 24947</strain>
    </source>
</reference>
<evidence type="ECO:0000313" key="2">
    <source>
        <dbReference type="Proteomes" id="UP000573729"/>
    </source>
</evidence>
<organism evidence="1 2">
    <name type="scientific">Microbacterium marinum</name>
    <dbReference type="NCBI Taxonomy" id="421115"/>
    <lineage>
        <taxon>Bacteria</taxon>
        <taxon>Bacillati</taxon>
        <taxon>Actinomycetota</taxon>
        <taxon>Actinomycetes</taxon>
        <taxon>Micrococcales</taxon>
        <taxon>Microbacteriaceae</taxon>
        <taxon>Microbacterium</taxon>
    </lineage>
</organism>
<proteinExistence type="predicted"/>
<sequence length="812" mass="88549">MVAPLTVGDLRRRLSVLANALMEAGSGLPAAVVVRDILRITSPLQRARLFAELRRRPTLFRDEQQPGTAAAQRFTLALIARGHGLRPPRCSRCGREGLAKHHDGAGGKLCNPCVSLVRAPVCVMCGRRDHRYRTRDGAHYCASCWWTTPAGVSERAALNALEARALQTRRVVFITRTVAARCDAPLTSIVRAVLTPVTSGRVLAVMVRELEAYPDILTVNPGLAGRSLQQVIRFLVGQGFQGLILPRCPRCGRNDVVLPLRSAGVHLCGACHRREHSTACEQCGRVLALRPQSDGRRLCAACDQRNPANHRVCSGCGRFGRVAVNKDTGPLCGQCYVPPSHTCDRCGGSAPIASRIGGRSHCLRCYNQLRSRPAVCPGCGDLRLVAYWHVDRYVCAGCAEMPAHLACRRCRSESVRMNGVLCSDCAQSEYVDKLLSGVDGRVIPALEPLRTVLLDDTRASVSTITWALRGRGAKVIAAMARGDLPISAASLAAVTPEGVVTHLGSLFHAAGIIDASDLLIARYQLRVAAIMPEIPGSCRILTEQYVRWEILPRLRSFDTTRDSAPVLRRETRRLKTIRDLYSFIDASGHEFATVPQRVLDQFATRCSPADRGQLSPFLRWARGQGATRVRIQPHRTNGVAPATGDTDRWRHVRTLLADENLPLKVRVGGLLILLLGQQATRVVRLRLDDVRVHEDVVEITLGEDPVALPRVAGELISRLRAERMDSRNASEWLFVGASRGQHLYGSSLRSALRNAGVPVGAGRVSALLHLARTVPAPILADLLGLSATAAANWSEAAARSWSDYPRIRTTSQ</sequence>
<dbReference type="EMBL" id="JACHMD010000001">
    <property type="protein sequence ID" value="MBB4666933.1"/>
    <property type="molecule type" value="Genomic_DNA"/>
</dbReference>
<dbReference type="AlphaFoldDB" id="A0A7W7BSM2"/>
<protein>
    <submittedName>
        <fullName evidence="1">Uncharacterized protein</fullName>
    </submittedName>
</protein>
<evidence type="ECO:0000313" key="1">
    <source>
        <dbReference type="EMBL" id="MBB4666933.1"/>
    </source>
</evidence>
<dbReference type="RefSeq" id="WP_184216913.1">
    <property type="nucleotide sequence ID" value="NZ_JACHMD010000001.1"/>
</dbReference>